<feature type="domain" description="HAMP" evidence="14">
    <location>
        <begin position="152"/>
        <end position="204"/>
    </location>
</feature>
<accession>A0A4P7GNR9</accession>
<dbReference type="PANTHER" id="PTHR44936">
    <property type="entry name" value="SENSOR PROTEIN CREC"/>
    <property type="match status" value="1"/>
</dbReference>
<feature type="transmembrane region" description="Helical" evidence="13">
    <location>
        <begin position="130"/>
        <end position="151"/>
    </location>
</feature>
<evidence type="ECO:0000256" key="5">
    <source>
        <dbReference type="ARBA" id="ARBA00022553"/>
    </source>
</evidence>
<evidence type="ECO:0000256" key="9">
    <source>
        <dbReference type="ARBA" id="ARBA00022777"/>
    </source>
</evidence>
<dbReference type="Pfam" id="PF00512">
    <property type="entry name" value="HisKA"/>
    <property type="match status" value="1"/>
</dbReference>
<dbReference type="OrthoDB" id="9786919at2"/>
<gene>
    <name evidence="15" type="ORF">EXE57_16750</name>
</gene>
<dbReference type="PANTHER" id="PTHR44936:SF9">
    <property type="entry name" value="SENSOR PROTEIN CREC"/>
    <property type="match status" value="1"/>
</dbReference>
<dbReference type="KEGG" id="noy:EXE57_16750"/>
<keyword evidence="13" id="KW-0472">Membrane</keyword>
<keyword evidence="16" id="KW-1185">Reference proteome</keyword>
<name>A0A4P7GNR9_9ACTN</name>
<dbReference type="RefSeq" id="WP_135079462.1">
    <property type="nucleotide sequence ID" value="NZ_CP038267.1"/>
</dbReference>
<evidence type="ECO:0000259" key="14">
    <source>
        <dbReference type="PROSITE" id="PS50885"/>
    </source>
</evidence>
<sequence length="391" mass="41875">MRERLAAAFVALAVAVLLLAGGLRLIALQEVLRDAALAQVRQDTSLLSAVMLERRRAREPVTEELLERLVGADMQLDFVARDGVEMTVTGPAFGEGEGEVVSASRQSPAGTITLSTQTGGALETFVRDPWSVVTLGLLVALLAGLAGWWMAIRLSAPFQQLAVAAAALGRGRFDLSLPRTRVPEARAISRALEVSAAQLEARVSREREFAEHASHELRTPLTSLRMELEDLTLRDDVPADVKDAAGRCIDRVDSVNASADQLVAMTRSGALVEGAETSLEELAREVAQQWADQLAGRRTVTAAVEGDLSVRLTPGPLEQLLELLLSDVKLGRGPVRLVFVGDEGHVRARLVPADPGHRQGLDAATALARSHGGRISESAEGSDVEILLPRR</sequence>
<evidence type="ECO:0000313" key="15">
    <source>
        <dbReference type="EMBL" id="QBR93740.1"/>
    </source>
</evidence>
<comment type="catalytic activity">
    <reaction evidence="1">
        <text>ATP + protein L-histidine = ADP + protein N-phospho-L-histidine.</text>
        <dbReference type="EC" id="2.7.13.3"/>
    </reaction>
</comment>
<evidence type="ECO:0000256" key="1">
    <source>
        <dbReference type="ARBA" id="ARBA00000085"/>
    </source>
</evidence>
<keyword evidence="5" id="KW-0597">Phosphoprotein</keyword>
<evidence type="ECO:0000256" key="2">
    <source>
        <dbReference type="ARBA" id="ARBA00004651"/>
    </source>
</evidence>
<dbReference type="GO" id="GO:0005886">
    <property type="term" value="C:plasma membrane"/>
    <property type="evidence" value="ECO:0007669"/>
    <property type="project" value="UniProtKB-SubCell"/>
</dbReference>
<evidence type="ECO:0000256" key="10">
    <source>
        <dbReference type="ARBA" id="ARBA00022840"/>
    </source>
</evidence>
<evidence type="ECO:0000256" key="13">
    <source>
        <dbReference type="SAM" id="Phobius"/>
    </source>
</evidence>
<dbReference type="Proteomes" id="UP000294894">
    <property type="component" value="Chromosome"/>
</dbReference>
<evidence type="ECO:0000256" key="12">
    <source>
        <dbReference type="ARBA" id="ARBA00023012"/>
    </source>
</evidence>
<dbReference type="InterPro" id="IPR050980">
    <property type="entry name" value="2C_sensor_his_kinase"/>
</dbReference>
<reference evidence="15 16" key="1">
    <citation type="submission" date="2019-03" db="EMBL/GenBank/DDBJ databases">
        <title>Three New Species of Nocardioides, Nocardioides euryhalodurans sp. nov., Nocardioides seonyuensis sp. nov. and Nocardioides eburneoflavus sp. nov., Iolated from Soil.</title>
        <authorList>
            <person name="Roh S.G."/>
            <person name="Lee C."/>
            <person name="Kim M.-K."/>
            <person name="Kim S.B."/>
        </authorList>
    </citation>
    <scope>NUCLEOTIDE SEQUENCE [LARGE SCALE GENOMIC DNA]</scope>
    <source>
        <strain evidence="15 16">MMS17-SY117</strain>
    </source>
</reference>
<dbReference type="Gene3D" id="6.10.340.10">
    <property type="match status" value="1"/>
</dbReference>
<comment type="subcellular location">
    <subcellularLocation>
        <location evidence="2">Cell membrane</location>
        <topology evidence="2">Multi-pass membrane protein</topology>
    </subcellularLocation>
</comment>
<dbReference type="Pfam" id="PF00672">
    <property type="entry name" value="HAMP"/>
    <property type="match status" value="1"/>
</dbReference>
<dbReference type="InterPro" id="IPR003661">
    <property type="entry name" value="HisK_dim/P_dom"/>
</dbReference>
<dbReference type="GO" id="GO:0000155">
    <property type="term" value="F:phosphorelay sensor kinase activity"/>
    <property type="evidence" value="ECO:0007669"/>
    <property type="project" value="InterPro"/>
</dbReference>
<keyword evidence="6" id="KW-0808">Transferase</keyword>
<evidence type="ECO:0000256" key="11">
    <source>
        <dbReference type="ARBA" id="ARBA00022989"/>
    </source>
</evidence>
<keyword evidence="7 13" id="KW-0812">Transmembrane</keyword>
<evidence type="ECO:0000256" key="4">
    <source>
        <dbReference type="ARBA" id="ARBA00022475"/>
    </source>
</evidence>
<dbReference type="CDD" id="cd00082">
    <property type="entry name" value="HisKA"/>
    <property type="match status" value="1"/>
</dbReference>
<organism evidence="15 16">
    <name type="scientific">Nocardioides euryhalodurans</name>
    <dbReference type="NCBI Taxonomy" id="2518370"/>
    <lineage>
        <taxon>Bacteria</taxon>
        <taxon>Bacillati</taxon>
        <taxon>Actinomycetota</taxon>
        <taxon>Actinomycetes</taxon>
        <taxon>Propionibacteriales</taxon>
        <taxon>Nocardioidaceae</taxon>
        <taxon>Nocardioides</taxon>
    </lineage>
</organism>
<keyword evidence="10" id="KW-0067">ATP-binding</keyword>
<proteinExistence type="predicted"/>
<keyword evidence="4" id="KW-1003">Cell membrane</keyword>
<dbReference type="GO" id="GO:0005524">
    <property type="term" value="F:ATP binding"/>
    <property type="evidence" value="ECO:0007669"/>
    <property type="project" value="UniProtKB-KW"/>
</dbReference>
<evidence type="ECO:0000313" key="16">
    <source>
        <dbReference type="Proteomes" id="UP000294894"/>
    </source>
</evidence>
<dbReference type="AlphaFoldDB" id="A0A4P7GNR9"/>
<evidence type="ECO:0000256" key="3">
    <source>
        <dbReference type="ARBA" id="ARBA00012438"/>
    </source>
</evidence>
<evidence type="ECO:0000256" key="6">
    <source>
        <dbReference type="ARBA" id="ARBA00022679"/>
    </source>
</evidence>
<keyword evidence="8" id="KW-0547">Nucleotide-binding</keyword>
<evidence type="ECO:0000256" key="8">
    <source>
        <dbReference type="ARBA" id="ARBA00022741"/>
    </source>
</evidence>
<keyword evidence="12" id="KW-0902">Two-component regulatory system</keyword>
<dbReference type="EMBL" id="CP038267">
    <property type="protein sequence ID" value="QBR93740.1"/>
    <property type="molecule type" value="Genomic_DNA"/>
</dbReference>
<protein>
    <recommendedName>
        <fullName evidence="3">histidine kinase</fullName>
        <ecNumber evidence="3">2.7.13.3</ecNumber>
    </recommendedName>
</protein>
<dbReference type="PROSITE" id="PS50885">
    <property type="entry name" value="HAMP"/>
    <property type="match status" value="1"/>
</dbReference>
<dbReference type="InterPro" id="IPR036097">
    <property type="entry name" value="HisK_dim/P_sf"/>
</dbReference>
<dbReference type="InterPro" id="IPR003660">
    <property type="entry name" value="HAMP_dom"/>
</dbReference>
<dbReference type="SMART" id="SM00388">
    <property type="entry name" value="HisKA"/>
    <property type="match status" value="1"/>
</dbReference>
<evidence type="ECO:0000256" key="7">
    <source>
        <dbReference type="ARBA" id="ARBA00022692"/>
    </source>
</evidence>
<dbReference type="EC" id="2.7.13.3" evidence="3"/>
<keyword evidence="11 13" id="KW-1133">Transmembrane helix</keyword>
<keyword evidence="9 15" id="KW-0418">Kinase</keyword>
<dbReference type="SUPFAM" id="SSF47384">
    <property type="entry name" value="Homodimeric domain of signal transducing histidine kinase"/>
    <property type="match status" value="1"/>
</dbReference>
<dbReference type="Gene3D" id="1.10.287.130">
    <property type="match status" value="1"/>
</dbReference>